<dbReference type="EMBL" id="JAAOAO010001044">
    <property type="protein sequence ID" value="KAF5529286.1"/>
    <property type="molecule type" value="Genomic_DNA"/>
</dbReference>
<dbReference type="AlphaFoldDB" id="A0A8H5I389"/>
<feature type="compositionally biased region" description="Basic and acidic residues" evidence="1">
    <location>
        <begin position="55"/>
        <end position="85"/>
    </location>
</feature>
<comment type="caution">
    <text evidence="2">The sequence shown here is derived from an EMBL/GenBank/DDBJ whole genome shotgun (WGS) entry which is preliminary data.</text>
</comment>
<reference evidence="2 3" key="1">
    <citation type="submission" date="2020-05" db="EMBL/GenBank/DDBJ databases">
        <title>Identification and distribution of gene clusters putatively required for synthesis of sphingolipid metabolism inhibitors in phylogenetically diverse species of the filamentous fungus Fusarium.</title>
        <authorList>
            <person name="Kim H.-S."/>
            <person name="Busman M."/>
            <person name="Brown D.W."/>
            <person name="Divon H."/>
            <person name="Uhlig S."/>
            <person name="Proctor R.H."/>
        </authorList>
    </citation>
    <scope>NUCLEOTIDE SEQUENCE [LARGE SCALE GENOMIC DNA]</scope>
    <source>
        <strain evidence="2 3">NRRL 25196</strain>
    </source>
</reference>
<evidence type="ECO:0000256" key="1">
    <source>
        <dbReference type="SAM" id="MobiDB-lite"/>
    </source>
</evidence>
<organism evidence="2 3">
    <name type="scientific">Fusarium napiforme</name>
    <dbReference type="NCBI Taxonomy" id="42672"/>
    <lineage>
        <taxon>Eukaryota</taxon>
        <taxon>Fungi</taxon>
        <taxon>Dikarya</taxon>
        <taxon>Ascomycota</taxon>
        <taxon>Pezizomycotina</taxon>
        <taxon>Sordariomycetes</taxon>
        <taxon>Hypocreomycetidae</taxon>
        <taxon>Hypocreales</taxon>
        <taxon>Nectriaceae</taxon>
        <taxon>Fusarium</taxon>
        <taxon>Fusarium fujikuroi species complex</taxon>
    </lineage>
</organism>
<feature type="compositionally biased region" description="Polar residues" evidence="1">
    <location>
        <begin position="1"/>
        <end position="10"/>
    </location>
</feature>
<name>A0A8H5I389_9HYPO</name>
<accession>A0A8H5I389</accession>
<keyword evidence="3" id="KW-1185">Reference proteome</keyword>
<gene>
    <name evidence="2" type="ORF">FNAPI_13928</name>
</gene>
<protein>
    <submittedName>
        <fullName evidence="2">Uncharacterized protein</fullName>
    </submittedName>
</protein>
<proteinExistence type="predicted"/>
<evidence type="ECO:0000313" key="3">
    <source>
        <dbReference type="Proteomes" id="UP000574317"/>
    </source>
</evidence>
<sequence length="85" mass="9471">MINDTNQLFNSARKRGSKAKKGGSDEEPSALELQKAPHRARSQLPKLKGTYASEEIIRGRTLTRETDEAREKSGKSRKSDATKRA</sequence>
<dbReference type="Proteomes" id="UP000574317">
    <property type="component" value="Unassembled WGS sequence"/>
</dbReference>
<feature type="compositionally biased region" description="Basic residues" evidence="1">
    <location>
        <begin position="12"/>
        <end position="21"/>
    </location>
</feature>
<feature type="region of interest" description="Disordered" evidence="1">
    <location>
        <begin position="1"/>
        <end position="85"/>
    </location>
</feature>
<evidence type="ECO:0000313" key="2">
    <source>
        <dbReference type="EMBL" id="KAF5529286.1"/>
    </source>
</evidence>